<gene>
    <name evidence="1" type="ORF">CQW44_30605</name>
</gene>
<comment type="caution">
    <text evidence="1">The sequence shown here is derived from an EMBL/GenBank/DDBJ whole genome shotgun (WGS) entry which is preliminary data.</text>
</comment>
<accession>A0A426RYW4</accession>
<keyword evidence="2" id="KW-1185">Reference proteome</keyword>
<evidence type="ECO:0008006" key="3">
    <source>
        <dbReference type="Google" id="ProtNLM"/>
    </source>
</evidence>
<dbReference type="AlphaFoldDB" id="A0A426RYW4"/>
<evidence type="ECO:0000313" key="2">
    <source>
        <dbReference type="Proteomes" id="UP000276379"/>
    </source>
</evidence>
<proteinExistence type="predicted"/>
<dbReference type="EMBL" id="PDES01000015">
    <property type="protein sequence ID" value="RRQ81554.1"/>
    <property type="molecule type" value="Genomic_DNA"/>
</dbReference>
<sequence>MPLTDLEPLAWVRRLASEHDRQMTQLKLWNSWYEGEQPLSYMAPELLMELDDRMRQVIINWPQLVVDSVEERLDIEGFRMGGAETADRDLWDSIWQPNCLDQESQLGHVDALTMCRSFVILGTPDEGDSRPVVITVESPLQVFAERDPRTRKVIAALKRWEEKQPDHSRLKFATLYLPTMTIWYAQQGEGSEWTETDRDEHDLGVVPVVPLVNRARVSDRNGRSELAPITPLSDAACKIATDMMVGAEYHALPRRWATGISEDDFKDPSGRTVSALSKIIGRVWTSKNEKVQFGQFSEASLSNFHETLNTLARMVAAMSGLPPTYLGLATDNPPSADAIRAAEARLVKRAERKQRALGEAWEEVMRIALLIRDGSVPPEAQRLETLWRDPSTPTFAQTADATVKLFAAGLLPKEIAWERLGFSATQITRMQGMEDAALTRLTAADLHALTTAPPSPSPEPAPAGDGG</sequence>
<dbReference type="InterPro" id="IPR021145">
    <property type="entry name" value="Portal_protein_SPP1_Gp6-like"/>
</dbReference>
<dbReference type="RefSeq" id="WP_125214719.1">
    <property type="nucleotide sequence ID" value="NZ_PDES01000015.1"/>
</dbReference>
<protein>
    <recommendedName>
        <fullName evidence="3">Phage portal protein</fullName>
    </recommendedName>
</protein>
<organism evidence="1 2">
    <name type="scientific">Streptomyces griseofuscus</name>
    <dbReference type="NCBI Taxonomy" id="146922"/>
    <lineage>
        <taxon>Bacteria</taxon>
        <taxon>Bacillati</taxon>
        <taxon>Actinomycetota</taxon>
        <taxon>Actinomycetes</taxon>
        <taxon>Kitasatosporales</taxon>
        <taxon>Streptomycetaceae</taxon>
        <taxon>Streptomyces</taxon>
    </lineage>
</organism>
<dbReference type="Pfam" id="PF05133">
    <property type="entry name" value="SPP1_portal"/>
    <property type="match status" value="1"/>
</dbReference>
<reference evidence="1 2" key="1">
    <citation type="submission" date="2017-10" db="EMBL/GenBank/DDBJ databases">
        <title>Draft genome of actinobacteria isolated from guarana (Paullinia cupana (Mart.) Ducke.</title>
        <authorList>
            <person name="Siqueira K.A."/>
            <person name="Liotti R.G."/>
            <person name="Mendes T.A."/>
            <person name="Soares M.A."/>
        </authorList>
    </citation>
    <scope>NUCLEOTIDE SEQUENCE [LARGE SCALE GENOMIC DNA]</scope>
    <source>
        <strain evidence="1 2">199</strain>
    </source>
</reference>
<evidence type="ECO:0000313" key="1">
    <source>
        <dbReference type="EMBL" id="RRQ81554.1"/>
    </source>
</evidence>
<dbReference type="Proteomes" id="UP000276379">
    <property type="component" value="Unassembled WGS sequence"/>
</dbReference>
<name>A0A426RYW4_9ACTN</name>